<gene>
    <name evidence="1" type="ORF">I303_06521</name>
    <name evidence="2" type="ORF">I303_107119</name>
</gene>
<evidence type="ECO:0000313" key="1">
    <source>
        <dbReference type="EMBL" id="OBR82963.1"/>
    </source>
</evidence>
<evidence type="ECO:0000313" key="2">
    <source>
        <dbReference type="EMBL" id="WWC64509.1"/>
    </source>
</evidence>
<dbReference type="Proteomes" id="UP000078595">
    <property type="component" value="Chromosome 9"/>
</dbReference>
<organism evidence="1">
    <name type="scientific">Kwoniella dejecticola CBS 10117</name>
    <dbReference type="NCBI Taxonomy" id="1296121"/>
    <lineage>
        <taxon>Eukaryota</taxon>
        <taxon>Fungi</taxon>
        <taxon>Dikarya</taxon>
        <taxon>Basidiomycota</taxon>
        <taxon>Agaricomycotina</taxon>
        <taxon>Tremellomycetes</taxon>
        <taxon>Tremellales</taxon>
        <taxon>Cryptococcaceae</taxon>
        <taxon>Kwoniella</taxon>
    </lineage>
</organism>
<dbReference type="RefSeq" id="XP_018260805.1">
    <property type="nucleotide sequence ID" value="XM_018409802.1"/>
</dbReference>
<dbReference type="KEGG" id="kdj:28970220"/>
<dbReference type="VEuPathDB" id="FungiDB:I303_06521"/>
<reference evidence="2" key="2">
    <citation type="submission" date="2013-07" db="EMBL/GenBank/DDBJ databases">
        <authorList>
            <consortium name="The Broad Institute Genome Sequencing Platform"/>
            <person name="Cuomo C."/>
            <person name="Litvintseva A."/>
            <person name="Chen Y."/>
            <person name="Heitman J."/>
            <person name="Sun S."/>
            <person name="Springer D."/>
            <person name="Dromer F."/>
            <person name="Young S.K."/>
            <person name="Zeng Q."/>
            <person name="Gargeya S."/>
            <person name="Fitzgerald M."/>
            <person name="Abouelleil A."/>
            <person name="Alvarado L."/>
            <person name="Berlin A.M."/>
            <person name="Chapman S.B."/>
            <person name="Dewar J."/>
            <person name="Goldberg J."/>
            <person name="Griggs A."/>
            <person name="Gujja S."/>
            <person name="Hansen M."/>
            <person name="Howarth C."/>
            <person name="Imamovic A."/>
            <person name="Larimer J."/>
            <person name="McCowan C."/>
            <person name="Murphy C."/>
            <person name="Pearson M."/>
            <person name="Priest M."/>
            <person name="Roberts A."/>
            <person name="Saif S."/>
            <person name="Shea T."/>
            <person name="Sykes S."/>
            <person name="Wortman J."/>
            <person name="Nusbaum C."/>
            <person name="Birren B."/>
        </authorList>
    </citation>
    <scope>NUCLEOTIDE SEQUENCE</scope>
    <source>
        <strain evidence="2">CBS 10117</strain>
    </source>
</reference>
<sequence>MSVDLRPALLAGTDWSSKPAIQWLGPETVERLITERLEESANEHKSSGLFFKKRDSAPSEDAMRAHYVNNPPLDRLRGMVGWYTDHSNDALESGLIESQTLAQSDTAMTDKPSDIRQLASLCPSLQQIQRSGYSYSADDQNARFIELKNRSFGDIKAKALEVCSSTVKEMGDIQRKRYGTTWLDDNVPGEDKTFADAQGDALGLLWDKSFEMALWKLKKEVSGILTSQRKTEERMGQPGETIDYHLGAGKALLTLDGETLRTDLFFGAADSQEAGINGSLTLKGPAYSVQTAEDYTAQNEVRVEEPSMYRKIFCL</sequence>
<dbReference type="EMBL" id="KI894034">
    <property type="protein sequence ID" value="OBR82963.1"/>
    <property type="molecule type" value="Genomic_DNA"/>
</dbReference>
<evidence type="ECO:0000313" key="3">
    <source>
        <dbReference type="Proteomes" id="UP000078595"/>
    </source>
</evidence>
<keyword evidence="3" id="KW-1185">Reference proteome</keyword>
<dbReference type="GeneID" id="28970220"/>
<dbReference type="AlphaFoldDB" id="A0A1A5ZYT2"/>
<protein>
    <submittedName>
        <fullName evidence="1">Uncharacterized protein</fullName>
    </submittedName>
</protein>
<proteinExistence type="predicted"/>
<name>A0A1A5ZYT2_9TREE</name>
<dbReference type="EMBL" id="CP144538">
    <property type="protein sequence ID" value="WWC64509.1"/>
    <property type="molecule type" value="Genomic_DNA"/>
</dbReference>
<accession>A0A1A5ZYT2</accession>
<reference evidence="2" key="3">
    <citation type="submission" date="2024-02" db="EMBL/GenBank/DDBJ databases">
        <title>Comparative genomics of Cryptococcus and Kwoniella reveals pathogenesis evolution and contrasting modes of karyotype evolution via chromosome fusion or intercentromeric recombination.</title>
        <authorList>
            <person name="Coelho M.A."/>
            <person name="David-Palma M."/>
            <person name="Shea T."/>
            <person name="Bowers K."/>
            <person name="McGinley-Smith S."/>
            <person name="Mohammad A.W."/>
            <person name="Gnirke A."/>
            <person name="Yurkov A.M."/>
            <person name="Nowrousian M."/>
            <person name="Sun S."/>
            <person name="Cuomo C.A."/>
            <person name="Heitman J."/>
        </authorList>
    </citation>
    <scope>NUCLEOTIDE SEQUENCE</scope>
    <source>
        <strain evidence="2">CBS 10117</strain>
    </source>
</reference>
<reference evidence="1" key="1">
    <citation type="submission" date="2013-07" db="EMBL/GenBank/DDBJ databases">
        <title>The Genome Sequence of Cryptococcus dejecticola CBS10117.</title>
        <authorList>
            <consortium name="The Broad Institute Genome Sequencing Platform"/>
            <person name="Cuomo C."/>
            <person name="Litvintseva A."/>
            <person name="Chen Y."/>
            <person name="Heitman J."/>
            <person name="Sun S."/>
            <person name="Springer D."/>
            <person name="Dromer F."/>
            <person name="Young S.K."/>
            <person name="Zeng Q."/>
            <person name="Gargeya S."/>
            <person name="Fitzgerald M."/>
            <person name="Abouelleil A."/>
            <person name="Alvarado L."/>
            <person name="Berlin A.M."/>
            <person name="Chapman S.B."/>
            <person name="Dewar J."/>
            <person name="Goldberg J."/>
            <person name="Griggs A."/>
            <person name="Gujja S."/>
            <person name="Hansen M."/>
            <person name="Howarth C."/>
            <person name="Imamovic A."/>
            <person name="Larimer J."/>
            <person name="McCowan C."/>
            <person name="Murphy C."/>
            <person name="Pearson M."/>
            <person name="Priest M."/>
            <person name="Roberts A."/>
            <person name="Saif S."/>
            <person name="Shea T."/>
            <person name="Sykes S."/>
            <person name="Wortman J."/>
            <person name="Nusbaum C."/>
            <person name="Birren B."/>
        </authorList>
    </citation>
    <scope>NUCLEOTIDE SEQUENCE [LARGE SCALE GENOMIC DNA]</scope>
    <source>
        <strain evidence="1">CBS 10117</strain>
    </source>
</reference>